<dbReference type="InParanoid" id="A0A1X7U3L9"/>
<accession>A0A1X7U3L9</accession>
<sequence>MHRLYKDPKGEKCDTSQIRSTVEFGKSGAFTVVSDKEKIDRLQNEVMELKSQLEGRRHLRRKWRQEDISFIHQDINGIFAYCGDN</sequence>
<evidence type="ECO:0000256" key="1">
    <source>
        <dbReference type="SAM" id="Coils"/>
    </source>
</evidence>
<dbReference type="OrthoDB" id="5984008at2759"/>
<dbReference type="EnsemblMetazoa" id="Aqu2.1.22268_001">
    <property type="protein sequence ID" value="Aqu2.1.22268_001"/>
    <property type="gene ID" value="Aqu2.1.22268"/>
</dbReference>
<feature type="coiled-coil region" evidence="1">
    <location>
        <begin position="32"/>
        <end position="59"/>
    </location>
</feature>
<proteinExistence type="predicted"/>
<keyword evidence="1" id="KW-0175">Coiled coil</keyword>
<organism evidence="2">
    <name type="scientific">Amphimedon queenslandica</name>
    <name type="common">Sponge</name>
    <dbReference type="NCBI Taxonomy" id="400682"/>
    <lineage>
        <taxon>Eukaryota</taxon>
        <taxon>Metazoa</taxon>
        <taxon>Porifera</taxon>
        <taxon>Demospongiae</taxon>
        <taxon>Heteroscleromorpha</taxon>
        <taxon>Haplosclerida</taxon>
        <taxon>Niphatidae</taxon>
        <taxon>Amphimedon</taxon>
    </lineage>
</organism>
<protein>
    <submittedName>
        <fullName evidence="2">Uncharacterized protein</fullName>
    </submittedName>
</protein>
<dbReference type="AlphaFoldDB" id="A0A1X7U3L9"/>
<name>A0A1X7U3L9_AMPQE</name>
<reference evidence="2" key="1">
    <citation type="submission" date="2017-05" db="UniProtKB">
        <authorList>
            <consortium name="EnsemblMetazoa"/>
        </authorList>
    </citation>
    <scope>IDENTIFICATION</scope>
</reference>
<evidence type="ECO:0000313" key="2">
    <source>
        <dbReference type="EnsemblMetazoa" id="Aqu2.1.22268_001"/>
    </source>
</evidence>